<accession>A0A831K3R6</accession>
<dbReference type="EMBL" id="DRCV01000173">
    <property type="protein sequence ID" value="HDK38132.1"/>
    <property type="molecule type" value="Genomic_DNA"/>
</dbReference>
<reference evidence="2" key="1">
    <citation type="journal article" date="2020" name="mSystems">
        <title>Genome- and Community-Level Interaction Insights into Carbon Utilization and Element Cycling Functions of Hydrothermarchaeota in Hydrothermal Sediment.</title>
        <authorList>
            <person name="Zhou Z."/>
            <person name="Liu Y."/>
            <person name="Xu W."/>
            <person name="Pan J."/>
            <person name="Luo Z.H."/>
            <person name="Li M."/>
        </authorList>
    </citation>
    <scope>NUCLEOTIDE SEQUENCE [LARGE SCALE GENOMIC DNA]</scope>
    <source>
        <strain evidence="2">HyVt-26</strain>
    </source>
</reference>
<name>A0A831K3R6_9GAMM</name>
<dbReference type="Proteomes" id="UP000885822">
    <property type="component" value="Unassembled WGS sequence"/>
</dbReference>
<comment type="caution">
    <text evidence="2">The sequence shown here is derived from an EMBL/GenBank/DDBJ whole genome shotgun (WGS) entry which is preliminary data.</text>
</comment>
<gene>
    <name evidence="2" type="ORF">ENG92_03865</name>
</gene>
<feature type="non-terminal residue" evidence="2">
    <location>
        <position position="79"/>
    </location>
</feature>
<feature type="domain" description="Primosomal protein N' 3' DNA-binding" evidence="1">
    <location>
        <begin position="7"/>
        <end position="79"/>
    </location>
</feature>
<organism evidence="2">
    <name type="scientific">Thiolapillus brandeum</name>
    <dbReference type="NCBI Taxonomy" id="1076588"/>
    <lineage>
        <taxon>Bacteria</taxon>
        <taxon>Pseudomonadati</taxon>
        <taxon>Pseudomonadota</taxon>
        <taxon>Gammaproteobacteria</taxon>
        <taxon>Chromatiales</taxon>
        <taxon>Sedimenticolaceae</taxon>
        <taxon>Thiolapillus</taxon>
    </lineage>
</organism>
<dbReference type="Gene3D" id="3.40.1440.60">
    <property type="entry name" value="PriA, 3(prime) DNA-binding domain"/>
    <property type="match status" value="1"/>
</dbReference>
<dbReference type="InterPro" id="IPR042115">
    <property type="entry name" value="PriA_3primeBD_sf"/>
</dbReference>
<evidence type="ECO:0000313" key="2">
    <source>
        <dbReference type="EMBL" id="HDK38132.1"/>
    </source>
</evidence>
<dbReference type="AlphaFoldDB" id="A0A831K3R6"/>
<protein>
    <submittedName>
        <fullName evidence="2">Primosomal protein N</fullName>
    </submittedName>
</protein>
<dbReference type="InterPro" id="IPR041222">
    <property type="entry name" value="PriA_3primeBD"/>
</dbReference>
<proteinExistence type="predicted"/>
<dbReference type="GO" id="GO:0003677">
    <property type="term" value="F:DNA binding"/>
    <property type="evidence" value="ECO:0007669"/>
    <property type="project" value="InterPro"/>
</dbReference>
<dbReference type="Pfam" id="PF17764">
    <property type="entry name" value="PriA_3primeBD"/>
    <property type="match status" value="1"/>
</dbReference>
<sequence length="79" mass="8940">MSIILRMALPAPVYGLFDYLPPDKLHKDKLVPGQRLLVPFGRTERCGMLVELSNHTSVPRHQLRAAHKLLDEAPLISQE</sequence>
<evidence type="ECO:0000259" key="1">
    <source>
        <dbReference type="Pfam" id="PF17764"/>
    </source>
</evidence>